<dbReference type="InterPro" id="IPR018957">
    <property type="entry name" value="Znf_C3HC4_RING-type"/>
</dbReference>
<name>A0A1D2MLV4_ORCCI</name>
<dbReference type="GO" id="GO:0000724">
    <property type="term" value="P:double-strand break repair via homologous recombination"/>
    <property type="evidence" value="ECO:0007669"/>
    <property type="project" value="TreeGrafter"/>
</dbReference>
<accession>A0A1D2MLV4</accession>
<comment type="subcellular location">
    <subcellularLocation>
        <location evidence="2">Chromosome</location>
    </subcellularLocation>
    <subcellularLocation>
        <location evidence="1">Nucleus</location>
    </subcellularLocation>
</comment>
<protein>
    <recommendedName>
        <fullName evidence="12">RING-type E3 ubiquitin transferase BRCA1</fullName>
    </recommendedName>
</protein>
<dbReference type="EMBL" id="LJIJ01000869">
    <property type="protein sequence ID" value="ODM94036.1"/>
    <property type="molecule type" value="Genomic_DNA"/>
</dbReference>
<dbReference type="InterPro" id="IPR017907">
    <property type="entry name" value="Znf_RING_CS"/>
</dbReference>
<proteinExistence type="predicted"/>
<evidence type="ECO:0000313" key="19">
    <source>
        <dbReference type="Proteomes" id="UP000094527"/>
    </source>
</evidence>
<organism evidence="18 19">
    <name type="scientific">Orchesella cincta</name>
    <name type="common">Springtail</name>
    <name type="synonym">Podura cincta</name>
    <dbReference type="NCBI Taxonomy" id="48709"/>
    <lineage>
        <taxon>Eukaryota</taxon>
        <taxon>Metazoa</taxon>
        <taxon>Ecdysozoa</taxon>
        <taxon>Arthropoda</taxon>
        <taxon>Hexapoda</taxon>
        <taxon>Collembola</taxon>
        <taxon>Entomobryomorpha</taxon>
        <taxon>Entomobryoidea</taxon>
        <taxon>Orchesellidae</taxon>
        <taxon>Orchesellinae</taxon>
        <taxon>Orchesella</taxon>
    </lineage>
</organism>
<dbReference type="AlphaFoldDB" id="A0A1D2MLV4"/>
<keyword evidence="19" id="KW-1185">Reference proteome</keyword>
<evidence type="ECO:0000256" key="13">
    <source>
        <dbReference type="PROSITE-ProRule" id="PRU00175"/>
    </source>
</evidence>
<feature type="compositionally biased region" description="Polar residues" evidence="15">
    <location>
        <begin position="432"/>
        <end position="458"/>
    </location>
</feature>
<dbReference type="InterPro" id="IPR001357">
    <property type="entry name" value="BRCT_dom"/>
</dbReference>
<evidence type="ECO:0000256" key="2">
    <source>
        <dbReference type="ARBA" id="ARBA00004286"/>
    </source>
</evidence>
<dbReference type="GO" id="GO:0008270">
    <property type="term" value="F:zinc ion binding"/>
    <property type="evidence" value="ECO:0007669"/>
    <property type="project" value="UniProtKB-KW"/>
</dbReference>
<dbReference type="PROSITE" id="PS50172">
    <property type="entry name" value="BRCT"/>
    <property type="match status" value="2"/>
</dbReference>
<dbReference type="Pfam" id="PF00533">
    <property type="entry name" value="BRCT"/>
    <property type="match status" value="1"/>
</dbReference>
<dbReference type="OMA" id="APAESMC"/>
<feature type="domain" description="BRCT" evidence="17">
    <location>
        <begin position="520"/>
        <end position="615"/>
    </location>
</feature>
<feature type="compositionally biased region" description="Polar residues" evidence="15">
    <location>
        <begin position="237"/>
        <end position="249"/>
    </location>
</feature>
<dbReference type="PANTHER" id="PTHR13763:SF0">
    <property type="entry name" value="BREAST CANCER TYPE 1 SUSCEPTIBILITY PROTEIN"/>
    <property type="match status" value="1"/>
</dbReference>
<dbReference type="SMART" id="SM00184">
    <property type="entry name" value="RING"/>
    <property type="match status" value="1"/>
</dbReference>
<feature type="compositionally biased region" description="Polar residues" evidence="15">
    <location>
        <begin position="312"/>
        <end position="329"/>
    </location>
</feature>
<evidence type="ECO:0000256" key="7">
    <source>
        <dbReference type="ARBA" id="ARBA00022771"/>
    </source>
</evidence>
<reference evidence="18 19" key="1">
    <citation type="journal article" date="2016" name="Genome Biol. Evol.">
        <title>Gene Family Evolution Reflects Adaptation to Soil Environmental Stressors in the Genome of the Collembolan Orchesella cincta.</title>
        <authorList>
            <person name="Faddeeva-Vakhrusheva A."/>
            <person name="Derks M.F."/>
            <person name="Anvar S.Y."/>
            <person name="Agamennone V."/>
            <person name="Suring W."/>
            <person name="Smit S."/>
            <person name="van Straalen N.M."/>
            <person name="Roelofs D."/>
        </authorList>
    </citation>
    <scope>NUCLEOTIDE SEQUENCE [LARGE SCALE GENOMIC DNA]</scope>
    <source>
        <tissue evidence="18">Mixed pool</tissue>
    </source>
</reference>
<evidence type="ECO:0000256" key="1">
    <source>
        <dbReference type="ARBA" id="ARBA00004123"/>
    </source>
</evidence>
<dbReference type="Gene3D" id="3.30.40.10">
    <property type="entry name" value="Zinc/RING finger domain, C3HC4 (zinc finger)"/>
    <property type="match status" value="1"/>
</dbReference>
<evidence type="ECO:0000259" key="17">
    <source>
        <dbReference type="PROSITE" id="PS50172"/>
    </source>
</evidence>
<dbReference type="SUPFAM" id="SSF52113">
    <property type="entry name" value="BRCT domain"/>
    <property type="match status" value="2"/>
</dbReference>
<evidence type="ECO:0000256" key="14">
    <source>
        <dbReference type="SAM" id="Coils"/>
    </source>
</evidence>
<evidence type="ECO:0000256" key="5">
    <source>
        <dbReference type="ARBA" id="ARBA00022737"/>
    </source>
</evidence>
<dbReference type="InterPro" id="IPR001841">
    <property type="entry name" value="Znf_RING"/>
</dbReference>
<evidence type="ECO:0000256" key="15">
    <source>
        <dbReference type="SAM" id="MobiDB-lite"/>
    </source>
</evidence>
<dbReference type="PANTHER" id="PTHR13763">
    <property type="entry name" value="BREAST CANCER TYPE 1 SUSCEPTIBILITY PROTEIN BRCA1"/>
    <property type="match status" value="1"/>
</dbReference>
<feature type="compositionally biased region" description="Polar residues" evidence="15">
    <location>
        <begin position="339"/>
        <end position="364"/>
    </location>
</feature>
<dbReference type="InterPro" id="IPR036420">
    <property type="entry name" value="BRCT_dom_sf"/>
</dbReference>
<comment type="caution">
    <text evidence="18">The sequence shown here is derived from an EMBL/GenBank/DDBJ whole genome shotgun (WGS) entry which is preliminary data.</text>
</comment>
<evidence type="ECO:0000256" key="11">
    <source>
        <dbReference type="ARBA" id="ARBA00023306"/>
    </source>
</evidence>
<gene>
    <name evidence="18" type="ORF">Ocin01_12648</name>
</gene>
<dbReference type="GO" id="GO:0045944">
    <property type="term" value="P:positive regulation of transcription by RNA polymerase II"/>
    <property type="evidence" value="ECO:0007669"/>
    <property type="project" value="TreeGrafter"/>
</dbReference>
<evidence type="ECO:0000259" key="16">
    <source>
        <dbReference type="PROSITE" id="PS50089"/>
    </source>
</evidence>
<feature type="coiled-coil region" evidence="14">
    <location>
        <begin position="84"/>
        <end position="111"/>
    </location>
</feature>
<feature type="domain" description="RING-type" evidence="16">
    <location>
        <begin position="27"/>
        <end position="66"/>
    </location>
</feature>
<dbReference type="InterPro" id="IPR013083">
    <property type="entry name" value="Znf_RING/FYVE/PHD"/>
</dbReference>
<feature type="region of interest" description="Disordered" evidence="15">
    <location>
        <begin position="234"/>
        <end position="384"/>
    </location>
</feature>
<dbReference type="CDD" id="cd17734">
    <property type="entry name" value="BRCT_Bard1_rpt1"/>
    <property type="match status" value="1"/>
</dbReference>
<keyword evidence="11" id="KW-0131">Cell cycle</keyword>
<keyword evidence="9" id="KW-0234">DNA repair</keyword>
<dbReference type="GO" id="GO:0005694">
    <property type="term" value="C:chromosome"/>
    <property type="evidence" value="ECO:0007669"/>
    <property type="project" value="UniProtKB-SubCell"/>
</dbReference>
<evidence type="ECO:0000256" key="9">
    <source>
        <dbReference type="ARBA" id="ARBA00023204"/>
    </source>
</evidence>
<feature type="region of interest" description="Disordered" evidence="15">
    <location>
        <begin position="175"/>
        <end position="199"/>
    </location>
</feature>
<dbReference type="PROSITE" id="PS50089">
    <property type="entry name" value="ZF_RING_2"/>
    <property type="match status" value="1"/>
</dbReference>
<dbReference type="STRING" id="48709.A0A1D2MLV4"/>
<dbReference type="OrthoDB" id="6105938at2759"/>
<dbReference type="PROSITE" id="PS00518">
    <property type="entry name" value="ZF_RING_1"/>
    <property type="match status" value="1"/>
</dbReference>
<dbReference type="SMART" id="SM00292">
    <property type="entry name" value="BRCT"/>
    <property type="match status" value="2"/>
</dbReference>
<feature type="compositionally biased region" description="Polar residues" evidence="15">
    <location>
        <begin position="292"/>
        <end position="302"/>
    </location>
</feature>
<keyword evidence="10" id="KW-0539">Nucleus</keyword>
<evidence type="ECO:0000313" key="18">
    <source>
        <dbReference type="EMBL" id="ODM94036.1"/>
    </source>
</evidence>
<dbReference type="GO" id="GO:0031436">
    <property type="term" value="C:BRCA1-BARD1 complex"/>
    <property type="evidence" value="ECO:0007669"/>
    <property type="project" value="TreeGrafter"/>
</dbReference>
<dbReference type="SUPFAM" id="SSF57850">
    <property type="entry name" value="RING/U-box"/>
    <property type="match status" value="1"/>
</dbReference>
<sequence length="753" mass="84936">MDQSAKPKPAPVDAEKTLKSLVQLFDCSICHSPLTKPVRTKCHHVFCSHCYKQVTRRSPAYCPLCKAKVTRREVVARDDIENMLTTVQKMIDAFNREMQEFIREKAKSLKEALSEPVAVIPTPPTSTPSPPVLKKYNEEVVQGVSEIKKADTLSKSDKLKKLMQQDYIVMTSSVVPEEPRPTRPKRHVSETALDLSTPTRTSEPVNYVYRETIKYVKPMDLTTKKKRKLEVKADANQIKNNELQLTPERTNPPHKKTRSMTPSPLRGKGRPLNLSLPVPVSTRSRSSRSTVELNKNEQSVKTNSDEMLGNLSEDTFINTNEQTGKTTRASIKKQKENSKTQANSSQESFVFKQPTLTVTQVTQSPKRKNLKKNNVLNPTTSSSGKVHEIISDFDDELRDSDLLFLKINDNEMQNSVVVSPEDESKEKDSAMNAASTEKGNAFQSVSKSRTGTPSQSSKLSRRRSNCTAAENVDKKHSRHDTNDLFGDVAWVDDAFTSSNESDRTPTTSVEIAISKNQASVNDNNFGKKRYVFCPTRLTKDQMAKLQQLCKLCNGTISNDYTSEVTHLIINLTSGRVPQTLKYLLAIAGRKWVVIYDWVEKCVSNGSVVPEETFETSNFKQCDPGVKRSRLTKKDLFKNFKFYFATDTFKNMGYTFEDVVKLMTALGAEVVSSAEDLDLPSTSELIIIGDRNANVTDYYNWFLAKEWITVTFNWVLECILEYKLVQLSAKYLCIDIDEEEINVASCALQSQYCA</sequence>
<evidence type="ECO:0000256" key="10">
    <source>
        <dbReference type="ARBA" id="ARBA00023242"/>
    </source>
</evidence>
<feature type="region of interest" description="Disordered" evidence="15">
    <location>
        <begin position="415"/>
        <end position="478"/>
    </location>
</feature>
<dbReference type="GO" id="GO:0004842">
    <property type="term" value="F:ubiquitin-protein transferase activity"/>
    <property type="evidence" value="ECO:0007669"/>
    <property type="project" value="TreeGrafter"/>
</dbReference>
<evidence type="ECO:0000256" key="3">
    <source>
        <dbReference type="ARBA" id="ARBA00022454"/>
    </source>
</evidence>
<keyword evidence="14" id="KW-0175">Coiled coil</keyword>
<keyword evidence="8" id="KW-0862">Zinc</keyword>
<evidence type="ECO:0000256" key="4">
    <source>
        <dbReference type="ARBA" id="ARBA00022723"/>
    </source>
</evidence>
<keyword evidence="4" id="KW-0479">Metal-binding</keyword>
<evidence type="ECO:0000256" key="12">
    <source>
        <dbReference type="ARBA" id="ARBA00031556"/>
    </source>
</evidence>
<dbReference type="Proteomes" id="UP000094527">
    <property type="component" value="Unassembled WGS sequence"/>
</dbReference>
<feature type="compositionally biased region" description="Low complexity" evidence="15">
    <location>
        <begin position="277"/>
        <end position="291"/>
    </location>
</feature>
<keyword evidence="5" id="KW-0677">Repeat</keyword>
<evidence type="ECO:0000256" key="8">
    <source>
        <dbReference type="ARBA" id="ARBA00022833"/>
    </source>
</evidence>
<dbReference type="Pfam" id="PF00097">
    <property type="entry name" value="zf-C3HC4"/>
    <property type="match status" value="1"/>
</dbReference>
<keyword evidence="6" id="KW-0227">DNA damage</keyword>
<dbReference type="Gene3D" id="3.40.50.10190">
    <property type="entry name" value="BRCT domain"/>
    <property type="match status" value="2"/>
</dbReference>
<evidence type="ECO:0000256" key="6">
    <source>
        <dbReference type="ARBA" id="ARBA00022763"/>
    </source>
</evidence>
<keyword evidence="7 13" id="KW-0863">Zinc-finger</keyword>
<dbReference type="InterPro" id="IPR031099">
    <property type="entry name" value="BRCA1-associated"/>
</dbReference>
<keyword evidence="3" id="KW-0158">Chromosome</keyword>
<feature type="domain" description="BRCT" evidence="17">
    <location>
        <begin position="631"/>
        <end position="731"/>
    </location>
</feature>
<dbReference type="GO" id="GO:0070531">
    <property type="term" value="C:BRCA1-A complex"/>
    <property type="evidence" value="ECO:0007669"/>
    <property type="project" value="TreeGrafter"/>
</dbReference>